<dbReference type="InterPro" id="IPR007861">
    <property type="entry name" value="DNA_mismatch_repair_MutS_clamp"/>
</dbReference>
<name>R7QK81_CHOCR</name>
<dbReference type="OrthoDB" id="121051at2759"/>
<dbReference type="PROSITE" id="PS00486">
    <property type="entry name" value="DNA_MISMATCH_REPAIR_2"/>
    <property type="match status" value="1"/>
</dbReference>
<dbReference type="PIRSF" id="PIRSF037677">
    <property type="entry name" value="DNA_mis_repair_Msh6"/>
    <property type="match status" value="1"/>
</dbReference>
<dbReference type="InterPro" id="IPR027417">
    <property type="entry name" value="P-loop_NTPase"/>
</dbReference>
<dbReference type="STRING" id="2769.R7QK81"/>
<accession>R7QK81</accession>
<evidence type="ECO:0000259" key="9">
    <source>
        <dbReference type="PROSITE" id="PS00486"/>
    </source>
</evidence>
<dbReference type="InterPro" id="IPR036678">
    <property type="entry name" value="MutS_con_dom_sf"/>
</dbReference>
<evidence type="ECO:0000313" key="10">
    <source>
        <dbReference type="EMBL" id="CDF38168.1"/>
    </source>
</evidence>
<dbReference type="NCBIfam" id="NF003810">
    <property type="entry name" value="PRK05399.1"/>
    <property type="match status" value="1"/>
</dbReference>
<evidence type="ECO:0000256" key="1">
    <source>
        <dbReference type="ARBA" id="ARBA00006271"/>
    </source>
</evidence>
<dbReference type="InterPro" id="IPR045076">
    <property type="entry name" value="MutS"/>
</dbReference>
<keyword evidence="11" id="KW-1185">Reference proteome</keyword>
<dbReference type="SUPFAM" id="SSF55271">
    <property type="entry name" value="DNA repair protein MutS, domain I"/>
    <property type="match status" value="1"/>
</dbReference>
<dbReference type="Gene3D" id="1.10.1420.10">
    <property type="match status" value="2"/>
</dbReference>
<dbReference type="PANTHER" id="PTHR11361">
    <property type="entry name" value="DNA MISMATCH REPAIR PROTEIN MUTS FAMILY MEMBER"/>
    <property type="match status" value="1"/>
</dbReference>
<evidence type="ECO:0000256" key="7">
    <source>
        <dbReference type="RuleBase" id="RU003756"/>
    </source>
</evidence>
<feature type="compositionally biased region" description="Low complexity" evidence="8">
    <location>
        <begin position="1"/>
        <end position="10"/>
    </location>
</feature>
<dbReference type="Gene3D" id="3.30.420.110">
    <property type="entry name" value="MutS, connector domain"/>
    <property type="match status" value="1"/>
</dbReference>
<dbReference type="InterPro" id="IPR000432">
    <property type="entry name" value="DNA_mismatch_repair_MutS_C"/>
</dbReference>
<evidence type="ECO:0000256" key="2">
    <source>
        <dbReference type="ARBA" id="ARBA00022741"/>
    </source>
</evidence>
<comment type="function">
    <text evidence="7">Component of the post-replicative DNA mismatch repair system (MMR).</text>
</comment>
<evidence type="ECO:0000256" key="5">
    <source>
        <dbReference type="ARBA" id="ARBA00023125"/>
    </source>
</evidence>
<dbReference type="InterPro" id="IPR017261">
    <property type="entry name" value="DNA_mismatch_repair_MutS/MSH"/>
</dbReference>
<evidence type="ECO:0000256" key="3">
    <source>
        <dbReference type="ARBA" id="ARBA00022763"/>
    </source>
</evidence>
<dbReference type="Gramene" id="CDF38168">
    <property type="protein sequence ID" value="CDF38168"/>
    <property type="gene ID" value="CHC_T00006346001"/>
</dbReference>
<feature type="compositionally biased region" description="Acidic residues" evidence="8">
    <location>
        <begin position="886"/>
        <end position="897"/>
    </location>
</feature>
<dbReference type="PANTHER" id="PTHR11361:SF34">
    <property type="entry name" value="DNA MISMATCH REPAIR PROTEIN MSH1, MITOCHONDRIAL"/>
    <property type="match status" value="1"/>
</dbReference>
<keyword evidence="3 7" id="KW-0227">DNA damage</keyword>
<evidence type="ECO:0000313" key="11">
    <source>
        <dbReference type="Proteomes" id="UP000012073"/>
    </source>
</evidence>
<organism evidence="10 11">
    <name type="scientific">Chondrus crispus</name>
    <name type="common">Carrageen Irish moss</name>
    <name type="synonym">Polymorpha crispa</name>
    <dbReference type="NCBI Taxonomy" id="2769"/>
    <lineage>
        <taxon>Eukaryota</taxon>
        <taxon>Rhodophyta</taxon>
        <taxon>Florideophyceae</taxon>
        <taxon>Rhodymeniophycidae</taxon>
        <taxon>Gigartinales</taxon>
        <taxon>Gigartinaceae</taxon>
        <taxon>Chondrus</taxon>
    </lineage>
</organism>
<evidence type="ECO:0000256" key="8">
    <source>
        <dbReference type="SAM" id="MobiDB-lite"/>
    </source>
</evidence>
<gene>
    <name evidence="10" type="ORF">CHC_T00006346001</name>
</gene>
<keyword evidence="6 7" id="KW-0234">DNA repair</keyword>
<dbReference type="Gene3D" id="3.40.50.300">
    <property type="entry name" value="P-loop containing nucleotide triphosphate hydrolases"/>
    <property type="match status" value="1"/>
</dbReference>
<dbReference type="InterPro" id="IPR036187">
    <property type="entry name" value="DNA_mismatch_repair_MutS_sf"/>
</dbReference>
<dbReference type="Gene3D" id="3.40.1170.10">
    <property type="entry name" value="DNA repair protein MutS, domain I"/>
    <property type="match status" value="1"/>
</dbReference>
<dbReference type="SUPFAM" id="SSF53150">
    <property type="entry name" value="DNA repair protein MutS, domain II"/>
    <property type="match status" value="1"/>
</dbReference>
<sequence>MTSPSTDASPKPSPPPPKRSIASHLTTATVDPNLLSPMMHHYVQTKRKICRDLACASDRKLLLMYRVGDFFESFFEDAALLSAVCDLALTSKEAGKALGARVPMAGLPHYAIDDKIKMLLHHRVTVAVVDQVQSAAETAAGSLRSSYLATVVVQGPAGSGEKREGEVFEEWYLNGMRFGFSYADVSTGEFRVTDGEGINTLQRVLATVVPAELLLVAIVTHRDPHDLATAEGILNSFYAVQNVESLGCRGRPLCIQAAASLLSYTQQTLQVDSEQERPLPLNPLKTFALDDVMLLDATCLQNMEVVRTARDGDRERTLQWAVDRTVTVMGARCLRTWLLAPSTRLDVIQRRQNFVAAFLHDLRNRRTLVQAELKKVGDIERLGGKVGAGRASPRDLRWLCESILRVPAILKMTKACLQENPKISLGLVDPAPSSTPSEMMIRAVAFQKDKLSLASMRIFRAGYSEDLDNLRKAMEEPERWITVLEEQEQKRSGIDSLRIKHIKNAGYVLRIPRSVGERTMDKDPLFFQKLRYECVQSTKAELRFRFEELKTRESLHNSDLSEILSLEALLFNELRNKLAEHVPRLRVIARHIASIDVLAGFAQVAEELNYVMPQMLDKEERILHLDDARHPVVEQTLPVDKTFVPNSFQLGAKKGRSCPDLMLLCGPNAAGKSCALRSVGLICILGQTGCFVPARSAKISICDRIFTRVGAVDDIARGQSTFQVEMAETASILAQLTSSSLVLLDEIGRGTSAVDGISIAWSVSEHLTKGCVTEGRASSAPKSIFVTHYHELNQLASLHPNIHSFRLEVAKLEWIATHRIIPGASFESHGLAVARRAGFPREVLERAEEIAKLLKAPSHALGAELRKALSESSNSNNCGATHVVAGDDENDEKETETEMTNALEQGVSMYQKGFEDGYESAKAELYADIQKAIVNLQPRLDVRD</sequence>
<dbReference type="GO" id="GO:0006298">
    <property type="term" value="P:mismatch repair"/>
    <property type="evidence" value="ECO:0007669"/>
    <property type="project" value="InterPro"/>
</dbReference>
<dbReference type="SMART" id="SM00533">
    <property type="entry name" value="MUTSd"/>
    <property type="match status" value="1"/>
</dbReference>
<feature type="region of interest" description="Disordered" evidence="8">
    <location>
        <begin position="1"/>
        <end position="21"/>
    </location>
</feature>
<dbReference type="GO" id="GO:0140664">
    <property type="term" value="F:ATP-dependent DNA damage sensor activity"/>
    <property type="evidence" value="ECO:0007669"/>
    <property type="project" value="InterPro"/>
</dbReference>
<keyword evidence="5 7" id="KW-0238">DNA-binding</keyword>
<feature type="domain" description="DNA mismatch repair proteins mutS family" evidence="9">
    <location>
        <begin position="740"/>
        <end position="756"/>
    </location>
</feature>
<comment type="similarity">
    <text evidence="1 7">Belongs to the DNA mismatch repair MutS family.</text>
</comment>
<dbReference type="PhylomeDB" id="R7QK81"/>
<dbReference type="Pfam" id="PF05190">
    <property type="entry name" value="MutS_IV"/>
    <property type="match status" value="1"/>
</dbReference>
<dbReference type="OMA" id="DTWIMRR"/>
<dbReference type="Pfam" id="PF01624">
    <property type="entry name" value="MutS_I"/>
    <property type="match status" value="1"/>
</dbReference>
<dbReference type="GO" id="GO:0030983">
    <property type="term" value="F:mismatched DNA binding"/>
    <property type="evidence" value="ECO:0007669"/>
    <property type="project" value="InterPro"/>
</dbReference>
<evidence type="ECO:0000256" key="6">
    <source>
        <dbReference type="ARBA" id="ARBA00023204"/>
    </source>
</evidence>
<dbReference type="GeneID" id="17325752"/>
<dbReference type="SUPFAM" id="SSF52540">
    <property type="entry name" value="P-loop containing nucleoside triphosphate hydrolases"/>
    <property type="match status" value="1"/>
</dbReference>
<reference evidence="11" key="1">
    <citation type="journal article" date="2013" name="Proc. Natl. Acad. Sci. U.S.A.">
        <title>Genome structure and metabolic features in the red seaweed Chondrus crispus shed light on evolution of the Archaeplastida.</title>
        <authorList>
            <person name="Collen J."/>
            <person name="Porcel B."/>
            <person name="Carre W."/>
            <person name="Ball S.G."/>
            <person name="Chaparro C."/>
            <person name="Tonon T."/>
            <person name="Barbeyron T."/>
            <person name="Michel G."/>
            <person name="Noel B."/>
            <person name="Valentin K."/>
            <person name="Elias M."/>
            <person name="Artiguenave F."/>
            <person name="Arun A."/>
            <person name="Aury J.M."/>
            <person name="Barbosa-Neto J.F."/>
            <person name="Bothwell J.H."/>
            <person name="Bouget F.Y."/>
            <person name="Brillet L."/>
            <person name="Cabello-Hurtado F."/>
            <person name="Capella-Gutierrez S."/>
            <person name="Charrier B."/>
            <person name="Cladiere L."/>
            <person name="Cock J.M."/>
            <person name="Coelho S.M."/>
            <person name="Colleoni C."/>
            <person name="Czjzek M."/>
            <person name="Da Silva C."/>
            <person name="Delage L."/>
            <person name="Denoeud F."/>
            <person name="Deschamps P."/>
            <person name="Dittami S.M."/>
            <person name="Gabaldon T."/>
            <person name="Gachon C.M."/>
            <person name="Groisillier A."/>
            <person name="Herve C."/>
            <person name="Jabbari K."/>
            <person name="Katinka M."/>
            <person name="Kloareg B."/>
            <person name="Kowalczyk N."/>
            <person name="Labadie K."/>
            <person name="Leblanc C."/>
            <person name="Lopez P.J."/>
            <person name="McLachlan D.H."/>
            <person name="Meslet-Cladiere L."/>
            <person name="Moustafa A."/>
            <person name="Nehr Z."/>
            <person name="Nyvall Collen P."/>
            <person name="Panaud O."/>
            <person name="Partensky F."/>
            <person name="Poulain J."/>
            <person name="Rensing S.A."/>
            <person name="Rousvoal S."/>
            <person name="Samson G."/>
            <person name="Symeonidi A."/>
            <person name="Weissenbach J."/>
            <person name="Zambounis A."/>
            <person name="Wincker P."/>
            <person name="Boyen C."/>
        </authorList>
    </citation>
    <scope>NUCLEOTIDE SEQUENCE [LARGE SCALE GENOMIC DNA]</scope>
    <source>
        <strain evidence="11">cv. Stackhouse</strain>
    </source>
</reference>
<protein>
    <recommendedName>
        <fullName evidence="9">DNA mismatch repair proteins mutS family domain-containing protein</fullName>
    </recommendedName>
</protein>
<dbReference type="SUPFAM" id="SSF48334">
    <property type="entry name" value="DNA repair protein MutS, domain III"/>
    <property type="match status" value="1"/>
</dbReference>
<dbReference type="InterPro" id="IPR016151">
    <property type="entry name" value="DNA_mismatch_repair_MutS_N"/>
</dbReference>
<dbReference type="GO" id="GO:0005739">
    <property type="term" value="C:mitochondrion"/>
    <property type="evidence" value="ECO:0007669"/>
    <property type="project" value="TreeGrafter"/>
</dbReference>
<dbReference type="AlphaFoldDB" id="R7QK81"/>
<keyword evidence="4" id="KW-0067">ATP-binding</keyword>
<dbReference type="InterPro" id="IPR007860">
    <property type="entry name" value="DNA_mmatch_repair_MutS_con_dom"/>
</dbReference>
<dbReference type="SMART" id="SM00534">
    <property type="entry name" value="MUTSac"/>
    <property type="match status" value="1"/>
</dbReference>
<dbReference type="Pfam" id="PF05192">
    <property type="entry name" value="MutS_III"/>
    <property type="match status" value="1"/>
</dbReference>
<dbReference type="RefSeq" id="XP_005718037.1">
    <property type="nucleotide sequence ID" value="XM_005717980.1"/>
</dbReference>
<dbReference type="Pfam" id="PF05188">
    <property type="entry name" value="MutS_II"/>
    <property type="match status" value="1"/>
</dbReference>
<feature type="region of interest" description="Disordered" evidence="8">
    <location>
        <begin position="878"/>
        <end position="897"/>
    </location>
</feature>
<proteinExistence type="inferred from homology"/>
<dbReference type="Proteomes" id="UP000012073">
    <property type="component" value="Unassembled WGS sequence"/>
</dbReference>
<dbReference type="GO" id="GO:0043504">
    <property type="term" value="P:mitochondrial DNA repair"/>
    <property type="evidence" value="ECO:0007669"/>
    <property type="project" value="TreeGrafter"/>
</dbReference>
<dbReference type="EMBL" id="HG001898">
    <property type="protein sequence ID" value="CDF38168.1"/>
    <property type="molecule type" value="Genomic_DNA"/>
</dbReference>
<dbReference type="GO" id="GO:0005524">
    <property type="term" value="F:ATP binding"/>
    <property type="evidence" value="ECO:0007669"/>
    <property type="project" value="UniProtKB-KW"/>
</dbReference>
<dbReference type="InterPro" id="IPR007696">
    <property type="entry name" value="DNA_mismatch_repair_MutS_core"/>
</dbReference>
<dbReference type="Pfam" id="PF00488">
    <property type="entry name" value="MutS_V"/>
    <property type="match status" value="1"/>
</dbReference>
<evidence type="ECO:0000256" key="4">
    <source>
        <dbReference type="ARBA" id="ARBA00022840"/>
    </source>
</evidence>
<dbReference type="InterPro" id="IPR007695">
    <property type="entry name" value="DNA_mismatch_repair_MutS-lik_N"/>
</dbReference>
<keyword evidence="2 7" id="KW-0547">Nucleotide-binding</keyword>
<dbReference type="KEGG" id="ccp:CHC_T00006346001"/>
<dbReference type="GO" id="GO:0005634">
    <property type="term" value="C:nucleus"/>
    <property type="evidence" value="ECO:0007669"/>
    <property type="project" value="TreeGrafter"/>
</dbReference>